<dbReference type="Proteomes" id="UP001732700">
    <property type="component" value="Chromosome 6A"/>
</dbReference>
<proteinExistence type="predicted"/>
<keyword evidence="2" id="KW-1185">Reference proteome</keyword>
<organism evidence="1 2">
    <name type="scientific">Avena sativa</name>
    <name type="common">Oat</name>
    <dbReference type="NCBI Taxonomy" id="4498"/>
    <lineage>
        <taxon>Eukaryota</taxon>
        <taxon>Viridiplantae</taxon>
        <taxon>Streptophyta</taxon>
        <taxon>Embryophyta</taxon>
        <taxon>Tracheophyta</taxon>
        <taxon>Spermatophyta</taxon>
        <taxon>Magnoliopsida</taxon>
        <taxon>Liliopsida</taxon>
        <taxon>Poales</taxon>
        <taxon>Poaceae</taxon>
        <taxon>BOP clade</taxon>
        <taxon>Pooideae</taxon>
        <taxon>Poodae</taxon>
        <taxon>Poeae</taxon>
        <taxon>Poeae Chloroplast Group 1 (Aveneae type)</taxon>
        <taxon>Aveninae</taxon>
        <taxon>Avena</taxon>
    </lineage>
</organism>
<protein>
    <submittedName>
        <fullName evidence="1">Uncharacterized protein</fullName>
    </submittedName>
</protein>
<reference evidence="1" key="1">
    <citation type="submission" date="2021-05" db="EMBL/GenBank/DDBJ databases">
        <authorList>
            <person name="Scholz U."/>
            <person name="Mascher M."/>
            <person name="Fiebig A."/>
        </authorList>
    </citation>
    <scope>NUCLEOTIDE SEQUENCE [LARGE SCALE GENOMIC DNA]</scope>
</reference>
<accession>A0ACD5YXK4</accession>
<evidence type="ECO:0000313" key="1">
    <source>
        <dbReference type="EnsemblPlants" id="AVESA.00010b.r2.6AG1055800.1.CDS"/>
    </source>
</evidence>
<dbReference type="EnsemblPlants" id="AVESA.00010b.r2.6AG1055800.1">
    <property type="protein sequence ID" value="AVESA.00010b.r2.6AG1055800.1.CDS"/>
    <property type="gene ID" value="AVESA.00010b.r2.6AG1055800"/>
</dbReference>
<evidence type="ECO:0000313" key="2">
    <source>
        <dbReference type="Proteomes" id="UP001732700"/>
    </source>
</evidence>
<name>A0ACD5YXK4_AVESA</name>
<sequence>MKGLLSRRRRQRPARDEDRLSDLPDDLLLHILGRLDTRSALGAAALSRRWAHLPRELSALNLKVTDALPPRYRRCLDLLHEARHSNGPCESGRRLETVAGRYERRAMRAMVSSVRSLRSSRAHRRVRRLSLEIFEFSTSASINRLVVNTVDSWRVEDLEVVATRQVHGADRASASGLQVPPWPHPQEARRVPSPKPQARQLLAPAARGVHRAHHAELVVDGELTAVKLRSLPKLESLTAVDANVLLCSDAVPCLAHVSLVFSICPLDYSILNHLISMFMLVLEDAVSIRNLVLRFTGPEMWIARNKNPFPRMPNLKKLLVADVPSSWDVSWPHAIIQAAPQLESLHVHVSQCQEEEGEPGQHTSYAQPLASQRHSHLKELVVIGFGRTSTQLIQLVRFAVDTSTALSHVALLKHGHVEIKGPWEWEMMSQQSTWSNEEKLAVLDGIQCSTSRIELVLG</sequence>
<reference evidence="1" key="2">
    <citation type="submission" date="2025-09" db="UniProtKB">
        <authorList>
            <consortium name="EnsemblPlants"/>
        </authorList>
    </citation>
    <scope>IDENTIFICATION</scope>
</reference>